<dbReference type="Proteomes" id="UP000293506">
    <property type="component" value="Unassembled WGS sequence"/>
</dbReference>
<name>A0A4Q5GKH1_9FIRM</name>
<gene>
    <name evidence="1" type="ORF">EAI82_03480</name>
</gene>
<sequence length="63" mass="7142">MTKSEKRMWLTNIENAADAVAVEYGSEVAQSVFQRYDAHGTYDLSPCYYSEVFADLELIANDN</sequence>
<proteinExistence type="predicted"/>
<evidence type="ECO:0000313" key="1">
    <source>
        <dbReference type="EMBL" id="RYT68273.1"/>
    </source>
</evidence>
<evidence type="ECO:0008006" key="3">
    <source>
        <dbReference type="Google" id="ProtNLM"/>
    </source>
</evidence>
<comment type="caution">
    <text evidence="1">The sequence shown here is derived from an EMBL/GenBank/DDBJ whole genome shotgun (WGS) entry which is preliminary data.</text>
</comment>
<dbReference type="RefSeq" id="WP_129795597.1">
    <property type="nucleotide sequence ID" value="NZ_RCXQ01000002.1"/>
</dbReference>
<accession>A0A4Q5GKH1</accession>
<protein>
    <recommendedName>
        <fullName evidence="3">PH domain-containing protein</fullName>
    </recommendedName>
</protein>
<dbReference type="EMBL" id="RCXQ01000002">
    <property type="protein sequence ID" value="RYT68273.1"/>
    <property type="molecule type" value="Genomic_DNA"/>
</dbReference>
<evidence type="ECO:0000313" key="2">
    <source>
        <dbReference type="Proteomes" id="UP000293506"/>
    </source>
</evidence>
<organism evidence="1 2">
    <name type="scientific">Blautia obeum</name>
    <dbReference type="NCBI Taxonomy" id="40520"/>
    <lineage>
        <taxon>Bacteria</taxon>
        <taxon>Bacillati</taxon>
        <taxon>Bacillota</taxon>
        <taxon>Clostridia</taxon>
        <taxon>Lachnospirales</taxon>
        <taxon>Lachnospiraceae</taxon>
        <taxon>Blautia</taxon>
    </lineage>
</organism>
<reference evidence="1 2" key="1">
    <citation type="journal article" date="2019" name="Science, e1252229">
        <title>Invertible promoters mediate bacterial phase variation, antibiotic resistance, and host adaptation in the gut.</title>
        <authorList>
            <person name="Jiang X."/>
            <person name="Hall A.B."/>
            <person name="Arthur T.D."/>
            <person name="Plichta D.R."/>
            <person name="Covington C.T."/>
            <person name="Poyet M."/>
            <person name="Crothers J."/>
            <person name="Moses P.L."/>
            <person name="Tolonen A.C."/>
            <person name="Vlamakis H."/>
            <person name="Alm E.J."/>
            <person name="Xavier R.J."/>
        </authorList>
    </citation>
    <scope>NUCLEOTIDE SEQUENCE [LARGE SCALE GENOMIC DNA]</scope>
    <source>
        <strain evidence="2">af_0058</strain>
    </source>
</reference>
<dbReference type="AlphaFoldDB" id="A0A4Q5GKH1"/>